<keyword evidence="3" id="KW-1185">Reference proteome</keyword>
<keyword evidence="1" id="KW-0472">Membrane</keyword>
<accession>A0AAV5U897</accession>
<protein>
    <submittedName>
        <fullName evidence="2">Uncharacterized protein</fullName>
    </submittedName>
</protein>
<sequence>SLDALIYHNGGSMIPTEYPWDFRTTHKHSHHSNISFLRCPENASFAANIRPVHLTTILPIESTMYLDNNYGRYTVEEQDDGNYTLFIKVHVGLGVFVLITCFSMIVE</sequence>
<gene>
    <name evidence="2" type="ORF">PENTCL1PPCAC_24762</name>
</gene>
<evidence type="ECO:0000313" key="3">
    <source>
        <dbReference type="Proteomes" id="UP001432027"/>
    </source>
</evidence>
<comment type="caution">
    <text evidence="2">The sequence shown here is derived from an EMBL/GenBank/DDBJ whole genome shotgun (WGS) entry which is preliminary data.</text>
</comment>
<evidence type="ECO:0000256" key="1">
    <source>
        <dbReference type="SAM" id="Phobius"/>
    </source>
</evidence>
<proteinExistence type="predicted"/>
<organism evidence="2 3">
    <name type="scientific">Pristionchus entomophagus</name>
    <dbReference type="NCBI Taxonomy" id="358040"/>
    <lineage>
        <taxon>Eukaryota</taxon>
        <taxon>Metazoa</taxon>
        <taxon>Ecdysozoa</taxon>
        <taxon>Nematoda</taxon>
        <taxon>Chromadorea</taxon>
        <taxon>Rhabditida</taxon>
        <taxon>Rhabditina</taxon>
        <taxon>Diplogasteromorpha</taxon>
        <taxon>Diplogasteroidea</taxon>
        <taxon>Neodiplogasteridae</taxon>
        <taxon>Pristionchus</taxon>
    </lineage>
</organism>
<keyword evidence="1" id="KW-0812">Transmembrane</keyword>
<name>A0AAV5U897_9BILA</name>
<reference evidence="2" key="1">
    <citation type="submission" date="2023-10" db="EMBL/GenBank/DDBJ databases">
        <title>Genome assembly of Pristionchus species.</title>
        <authorList>
            <person name="Yoshida K."/>
            <person name="Sommer R.J."/>
        </authorList>
    </citation>
    <scope>NUCLEOTIDE SEQUENCE</scope>
    <source>
        <strain evidence="2">RS0144</strain>
    </source>
</reference>
<dbReference type="AlphaFoldDB" id="A0AAV5U897"/>
<keyword evidence="1" id="KW-1133">Transmembrane helix</keyword>
<evidence type="ECO:0000313" key="2">
    <source>
        <dbReference type="EMBL" id="GMT02588.1"/>
    </source>
</evidence>
<feature type="transmembrane region" description="Helical" evidence="1">
    <location>
        <begin position="85"/>
        <end position="106"/>
    </location>
</feature>
<dbReference type="EMBL" id="BTSX01000005">
    <property type="protein sequence ID" value="GMT02588.1"/>
    <property type="molecule type" value="Genomic_DNA"/>
</dbReference>
<dbReference type="Proteomes" id="UP001432027">
    <property type="component" value="Unassembled WGS sequence"/>
</dbReference>
<feature type="non-terminal residue" evidence="2">
    <location>
        <position position="1"/>
    </location>
</feature>